<evidence type="ECO:0000256" key="4">
    <source>
        <dbReference type="SAM" id="MobiDB-lite"/>
    </source>
</evidence>
<reference evidence="7" key="1">
    <citation type="submission" date="2025-08" db="UniProtKB">
        <authorList>
            <consortium name="RefSeq"/>
        </authorList>
    </citation>
    <scope>IDENTIFICATION</scope>
</reference>
<dbReference type="OrthoDB" id="153872at2759"/>
<dbReference type="KEGG" id="nnu:104610655"/>
<proteinExistence type="predicted"/>
<keyword evidence="6" id="KW-1185">Reference proteome</keyword>
<dbReference type="PROSITE" id="PS51017">
    <property type="entry name" value="CCT"/>
    <property type="match status" value="1"/>
</dbReference>
<evidence type="ECO:0000256" key="1">
    <source>
        <dbReference type="ARBA" id="ARBA00004123"/>
    </source>
</evidence>
<comment type="subcellular location">
    <subcellularLocation>
        <location evidence="1 3">Nucleus</location>
    </subcellularLocation>
</comment>
<protein>
    <submittedName>
        <fullName evidence="7">Uncharacterized protein LOC104610655</fullName>
    </submittedName>
</protein>
<dbReference type="FunCoup" id="A0A1U8BFU3">
    <property type="interactions" value="93"/>
</dbReference>
<dbReference type="GeneID" id="104610655"/>
<dbReference type="Proteomes" id="UP000189703">
    <property type="component" value="Unplaced"/>
</dbReference>
<dbReference type="InParanoid" id="A0A1U8BFU3"/>
<dbReference type="PANTHER" id="PTHR31319:SF103">
    <property type="entry name" value="CCT MOTIF FAMILY PROTEIN"/>
    <property type="match status" value="1"/>
</dbReference>
<feature type="region of interest" description="Disordered" evidence="4">
    <location>
        <begin position="283"/>
        <end position="323"/>
    </location>
</feature>
<accession>A0A1U8BFU3</accession>
<dbReference type="AlphaFoldDB" id="A0A1U8BFU3"/>
<dbReference type="OMA" id="GSMTQYH"/>
<dbReference type="PANTHER" id="PTHR31319">
    <property type="entry name" value="ZINC FINGER PROTEIN CONSTANS-LIKE 4"/>
    <property type="match status" value="1"/>
</dbReference>
<evidence type="ECO:0000256" key="2">
    <source>
        <dbReference type="ARBA" id="ARBA00023242"/>
    </source>
</evidence>
<dbReference type="GO" id="GO:0005634">
    <property type="term" value="C:nucleus"/>
    <property type="evidence" value="ECO:0000318"/>
    <property type="project" value="GO_Central"/>
</dbReference>
<dbReference type="InterPro" id="IPR010402">
    <property type="entry name" value="CCT_domain"/>
</dbReference>
<dbReference type="RefSeq" id="XP_010275690.1">
    <property type="nucleotide sequence ID" value="XM_010277388.2"/>
</dbReference>
<dbReference type="Pfam" id="PF06203">
    <property type="entry name" value="CCT"/>
    <property type="match status" value="1"/>
</dbReference>
<feature type="domain" description="CCT" evidence="5">
    <location>
        <begin position="239"/>
        <end position="281"/>
    </location>
</feature>
<organism evidence="6 7">
    <name type="scientific">Nelumbo nucifera</name>
    <name type="common">Sacred lotus</name>
    <dbReference type="NCBI Taxonomy" id="4432"/>
    <lineage>
        <taxon>Eukaryota</taxon>
        <taxon>Viridiplantae</taxon>
        <taxon>Streptophyta</taxon>
        <taxon>Embryophyta</taxon>
        <taxon>Tracheophyta</taxon>
        <taxon>Spermatophyta</taxon>
        <taxon>Magnoliopsida</taxon>
        <taxon>Proteales</taxon>
        <taxon>Nelumbonaceae</taxon>
        <taxon>Nelumbo</taxon>
    </lineage>
</organism>
<dbReference type="GO" id="GO:0009909">
    <property type="term" value="P:regulation of flower development"/>
    <property type="evidence" value="ECO:0000318"/>
    <property type="project" value="GO_Central"/>
</dbReference>
<evidence type="ECO:0000256" key="3">
    <source>
        <dbReference type="PROSITE-ProRule" id="PRU00357"/>
    </source>
</evidence>
<evidence type="ECO:0000313" key="6">
    <source>
        <dbReference type="Proteomes" id="UP000189703"/>
    </source>
</evidence>
<sequence>MSSELFLFDGPFFRSSSSDMVSSDADLQFLLEPFHPFAELPFDILNAFSDDPGLQFLADPSPPAHQSPYDIVSCSPPSQQLDNLSLSPTTSVPSAVESAVGNTPCLFVLDDFGVKAEGDYMNFNNFRIASTFSNGHGTGKGTGMMQRSFSSQSLDRKPSFFQPCFNPLMETPNFQFQPVSSHEKSKTSVPMRRVCSTGDLQRIKGTQPNNQFFSSPLSTENSFTEEAGFKVGRYSAEERKQRIDRYRSKRNQRNFNKIIKYACRKTLADSRLRVRGRFARSDETAEIPNRDEEDKHWIDGFHEDEEETMRAGFTKSLGNTRPQ</sequence>
<gene>
    <name evidence="7" type="primary">LOC104610655</name>
</gene>
<name>A0A1U8BFU3_NELNU</name>
<evidence type="ECO:0000259" key="5">
    <source>
        <dbReference type="PROSITE" id="PS51017"/>
    </source>
</evidence>
<keyword evidence="2 3" id="KW-0539">Nucleus</keyword>
<dbReference type="eggNOG" id="ENOG502QUBD">
    <property type="taxonomic scope" value="Eukaryota"/>
</dbReference>
<dbReference type="InterPro" id="IPR045281">
    <property type="entry name" value="CONSTANS-like"/>
</dbReference>
<evidence type="ECO:0000313" key="7">
    <source>
        <dbReference type="RefSeq" id="XP_010275690.1"/>
    </source>
</evidence>
<feature type="compositionally biased region" description="Basic and acidic residues" evidence="4">
    <location>
        <begin position="283"/>
        <end position="301"/>
    </location>
</feature>